<evidence type="ECO:0000256" key="1">
    <source>
        <dbReference type="ARBA" id="ARBA00022741"/>
    </source>
</evidence>
<evidence type="ECO:0000259" key="4">
    <source>
        <dbReference type="SMART" id="SM00796"/>
    </source>
</evidence>
<dbReference type="InterPro" id="IPR029000">
    <property type="entry name" value="Cyclophilin-like_dom_sf"/>
</dbReference>
<dbReference type="InterPro" id="IPR003833">
    <property type="entry name" value="CT_C_D"/>
</dbReference>
<dbReference type="OrthoDB" id="9778567at2"/>
<evidence type="ECO:0000313" key="5">
    <source>
        <dbReference type="EMBL" id="SIS77941.1"/>
    </source>
</evidence>
<organism evidence="5 6">
    <name type="scientific">Belliella pelovolcani</name>
    <dbReference type="NCBI Taxonomy" id="529505"/>
    <lineage>
        <taxon>Bacteria</taxon>
        <taxon>Pseudomonadati</taxon>
        <taxon>Bacteroidota</taxon>
        <taxon>Cytophagia</taxon>
        <taxon>Cytophagales</taxon>
        <taxon>Cyclobacteriaceae</taxon>
        <taxon>Belliella</taxon>
    </lineage>
</organism>
<dbReference type="NCBIfam" id="TIGR00370">
    <property type="entry name" value="5-oxoprolinase subunit PxpB"/>
    <property type="match status" value="1"/>
</dbReference>
<protein>
    <submittedName>
        <fullName evidence="5">Sensor histidine kinase inhibitor, KipI family</fullName>
    </submittedName>
</protein>
<keyword evidence="2" id="KW-0378">Hydrolase</keyword>
<dbReference type="PANTHER" id="PTHR34698:SF2">
    <property type="entry name" value="5-OXOPROLINASE SUBUNIT B"/>
    <property type="match status" value="1"/>
</dbReference>
<dbReference type="GO" id="GO:0005524">
    <property type="term" value="F:ATP binding"/>
    <property type="evidence" value="ECO:0007669"/>
    <property type="project" value="UniProtKB-KW"/>
</dbReference>
<feature type="domain" description="Carboxyltransferase" evidence="4">
    <location>
        <begin position="3"/>
        <end position="203"/>
    </location>
</feature>
<dbReference type="GO" id="GO:0016787">
    <property type="term" value="F:hydrolase activity"/>
    <property type="evidence" value="ECO:0007669"/>
    <property type="project" value="UniProtKB-KW"/>
</dbReference>
<keyword evidence="3" id="KW-0067">ATP-binding</keyword>
<name>A0A1N7LW59_9BACT</name>
<sequence length="236" mass="27342">MEIKFKFIQPDLIEIQWPNQINDAILEEQLLWKAYLQANYQAIIYEIRMGYHVLSILFSRPVNPIELESIMIQMKKINKQDIEIQVKRWSIPVCYEMEFAKDLTLFASLKNLSIEKVIQLHTASTYRLHFYGFLPGFMYLGGLVEELHLPRKSSPDPLVKAGSIAIGGQQTGIYPTDSPGGWYIIGKTPLRLFDINQTCPVVPKQGDFIQFFAISKPEYLRIEKEVQQGKYNWSHA</sequence>
<accession>A0A1N7LW59</accession>
<keyword evidence="6" id="KW-1185">Reference proteome</keyword>
<dbReference type="InterPro" id="IPR010016">
    <property type="entry name" value="PxpB"/>
</dbReference>
<dbReference type="AlphaFoldDB" id="A0A1N7LW59"/>
<evidence type="ECO:0000313" key="6">
    <source>
        <dbReference type="Proteomes" id="UP000186026"/>
    </source>
</evidence>
<dbReference type="Proteomes" id="UP000186026">
    <property type="component" value="Unassembled WGS sequence"/>
</dbReference>
<evidence type="ECO:0000256" key="2">
    <source>
        <dbReference type="ARBA" id="ARBA00022801"/>
    </source>
</evidence>
<dbReference type="SMART" id="SM00796">
    <property type="entry name" value="AHS1"/>
    <property type="match status" value="1"/>
</dbReference>
<evidence type="ECO:0000256" key="3">
    <source>
        <dbReference type="ARBA" id="ARBA00022840"/>
    </source>
</evidence>
<proteinExistence type="predicted"/>
<dbReference type="RefSeq" id="WP_076499814.1">
    <property type="nucleotide sequence ID" value="NZ_FTOP01000004.1"/>
</dbReference>
<keyword evidence="1" id="KW-0547">Nucleotide-binding</keyword>
<reference evidence="6" key="1">
    <citation type="submission" date="2017-01" db="EMBL/GenBank/DDBJ databases">
        <authorList>
            <person name="Varghese N."/>
            <person name="Submissions S."/>
        </authorList>
    </citation>
    <scope>NUCLEOTIDE SEQUENCE [LARGE SCALE GENOMIC DNA]</scope>
    <source>
        <strain evidence="6">DSM 46698</strain>
    </source>
</reference>
<dbReference type="STRING" id="529505.SAMN05421761_104160"/>
<dbReference type="PANTHER" id="PTHR34698">
    <property type="entry name" value="5-OXOPROLINASE SUBUNIT B"/>
    <property type="match status" value="1"/>
</dbReference>
<gene>
    <name evidence="5" type="ORF">SAMN05421761_104160</name>
</gene>
<dbReference type="Gene3D" id="2.40.100.10">
    <property type="entry name" value="Cyclophilin-like"/>
    <property type="match status" value="1"/>
</dbReference>
<dbReference type="EMBL" id="FTOP01000004">
    <property type="protein sequence ID" value="SIS77941.1"/>
    <property type="molecule type" value="Genomic_DNA"/>
</dbReference>
<dbReference type="Pfam" id="PF02682">
    <property type="entry name" value="CT_C_D"/>
    <property type="match status" value="1"/>
</dbReference>
<dbReference type="SUPFAM" id="SSF50891">
    <property type="entry name" value="Cyclophilin-like"/>
    <property type="match status" value="1"/>
</dbReference>